<keyword evidence="3 6" id="KW-1133">Transmembrane helix</keyword>
<evidence type="ECO:0000256" key="4">
    <source>
        <dbReference type="ARBA" id="ARBA00023136"/>
    </source>
</evidence>
<evidence type="ECO:0000256" key="1">
    <source>
        <dbReference type="ARBA" id="ARBA00004167"/>
    </source>
</evidence>
<feature type="transmembrane region" description="Helical" evidence="6">
    <location>
        <begin position="15"/>
        <end position="35"/>
    </location>
</feature>
<gene>
    <name evidence="7" type="ORF">MNBD_PLANCTO02-2237</name>
</gene>
<reference evidence="7" key="1">
    <citation type="submission" date="2018-06" db="EMBL/GenBank/DDBJ databases">
        <authorList>
            <person name="Zhirakovskaya E."/>
        </authorList>
    </citation>
    <scope>NUCLEOTIDE SEQUENCE</scope>
</reference>
<organism evidence="7">
    <name type="scientific">hydrothermal vent metagenome</name>
    <dbReference type="NCBI Taxonomy" id="652676"/>
    <lineage>
        <taxon>unclassified sequences</taxon>
        <taxon>metagenomes</taxon>
        <taxon>ecological metagenomes</taxon>
    </lineage>
</organism>
<feature type="coiled-coil region" evidence="5">
    <location>
        <begin position="195"/>
        <end position="256"/>
    </location>
</feature>
<evidence type="ECO:0000256" key="5">
    <source>
        <dbReference type="SAM" id="Coils"/>
    </source>
</evidence>
<dbReference type="EMBL" id="UOGL01000632">
    <property type="protein sequence ID" value="VAX42194.1"/>
    <property type="molecule type" value="Genomic_DNA"/>
</dbReference>
<evidence type="ECO:0000313" key="7">
    <source>
        <dbReference type="EMBL" id="VAX42194.1"/>
    </source>
</evidence>
<keyword evidence="5" id="KW-0175">Coiled coil</keyword>
<keyword evidence="2 6" id="KW-0812">Transmembrane</keyword>
<dbReference type="PANTHER" id="PTHR30386:SF26">
    <property type="entry name" value="TRANSPORT PROTEIN COMB"/>
    <property type="match status" value="1"/>
</dbReference>
<dbReference type="GO" id="GO:0016020">
    <property type="term" value="C:membrane"/>
    <property type="evidence" value="ECO:0007669"/>
    <property type="project" value="UniProtKB-SubCell"/>
</dbReference>
<evidence type="ECO:0000256" key="3">
    <source>
        <dbReference type="ARBA" id="ARBA00022989"/>
    </source>
</evidence>
<dbReference type="PANTHER" id="PTHR30386">
    <property type="entry name" value="MEMBRANE FUSION SUBUNIT OF EMRAB-TOLC MULTIDRUG EFFLUX PUMP"/>
    <property type="match status" value="1"/>
</dbReference>
<accession>A0A3B1DZY9</accession>
<dbReference type="AlphaFoldDB" id="A0A3B1DZY9"/>
<name>A0A3B1DZY9_9ZZZZ</name>
<protein>
    <recommendedName>
        <fullName evidence="8">RND efflux pump membrane fusion protein barrel-sandwich domain-containing protein</fullName>
    </recommendedName>
</protein>
<dbReference type="InterPro" id="IPR050739">
    <property type="entry name" value="MFP"/>
</dbReference>
<comment type="subcellular location">
    <subcellularLocation>
        <location evidence="1">Membrane</location>
        <topology evidence="1">Single-pass membrane protein</topology>
    </subcellularLocation>
</comment>
<sequence>MPQSSHSSHVVSSKLRLFVVVAIAGIAGIYVTSIFKGKETTTYKGYLTAETSAVVADRHAAIQQIHVSQGEEVEPQKLIATLIDLEQPQRLLQLKASLQKNKYQIEQAKAQIDIELIWRTRAIDTDLHKTQIEAADFLKKQLNLKMEGLSLNRPLSQNVPGIKQSAFTPLPPEGSRKEPERIELLLRREANKNAIEVVETQFDICEQRIKQLNDLLKSLPQKIERAHNLPSLKKEYAKIQAELSEAEEEKNGIEIRSEAYGTVGVIHKNRGDKVTTGEPLAMLLDQQQRYLVVHVPSTEINKFTSRHKEQKKLTLTFPGGIICTGVVHSIPPQAEKMKEGNSASLQIVKVRVTPFGKSWPQLPIGSQVNVQLQK</sequence>
<evidence type="ECO:0000256" key="2">
    <source>
        <dbReference type="ARBA" id="ARBA00022692"/>
    </source>
</evidence>
<evidence type="ECO:0008006" key="8">
    <source>
        <dbReference type="Google" id="ProtNLM"/>
    </source>
</evidence>
<proteinExistence type="predicted"/>
<evidence type="ECO:0000256" key="6">
    <source>
        <dbReference type="SAM" id="Phobius"/>
    </source>
</evidence>
<keyword evidence="4 6" id="KW-0472">Membrane</keyword>